<accession>K4LG15</accession>
<dbReference type="EMBL" id="CP003732">
    <property type="protein sequence ID" value="AFV11961.1"/>
    <property type="molecule type" value="Genomic_DNA"/>
</dbReference>
<evidence type="ECO:0000313" key="3">
    <source>
        <dbReference type="Proteomes" id="UP000000467"/>
    </source>
</evidence>
<evidence type="ECO:0000313" key="2">
    <source>
        <dbReference type="EMBL" id="AFV11961.1"/>
    </source>
</evidence>
<name>K4LG15_THEPS</name>
<keyword evidence="1" id="KW-0732">Signal</keyword>
<reference evidence="2 3" key="1">
    <citation type="journal article" date="2012" name="BMC Genomics">
        <title>Genome-guided analysis of physiological and morphological traits of the fermentative acetate oxidizer Thermacetogenium phaeum.</title>
        <authorList>
            <person name="Oehler D."/>
            <person name="Poehlein A."/>
            <person name="Leimbach A."/>
            <person name="Muller N."/>
            <person name="Daniel R."/>
            <person name="Gottschalk G."/>
            <person name="Schink B."/>
        </authorList>
    </citation>
    <scope>NUCLEOTIDE SEQUENCE [LARGE SCALE GENOMIC DNA]</scope>
    <source>
        <strain evidence="3">ATCC BAA-254 / DSM 26808 / PB</strain>
    </source>
</reference>
<gene>
    <name evidence="2" type="ordered locus">Tph_c17580</name>
</gene>
<keyword evidence="3" id="KW-1185">Reference proteome</keyword>
<evidence type="ECO:0000256" key="1">
    <source>
        <dbReference type="SAM" id="SignalP"/>
    </source>
</evidence>
<feature type="signal peptide" evidence="1">
    <location>
        <begin position="1"/>
        <end position="31"/>
    </location>
</feature>
<dbReference type="Proteomes" id="UP000000467">
    <property type="component" value="Chromosome"/>
</dbReference>
<dbReference type="HOGENOM" id="CLU_1585706_0_0_9"/>
<proteinExistence type="predicted"/>
<sequence length="168" mass="18717">MEKSLKVVFLCFSTVFIFLAASFCVNISAQAAEEISGYNRFSHNAYSFDWGWKTFNYHVSYYALAITGGNNAYKAVANQDVHAYKIPADGIWPPSVGNGMVNLYYVYLLDTNNTVKASQSGQIWSNGLHWPRMLPPGTLSLLEKHCYDLLKGIPAGTTRICSKELSRA</sequence>
<dbReference type="AlphaFoldDB" id="K4LG15"/>
<feature type="chain" id="PRO_5003878671" evidence="1">
    <location>
        <begin position="32"/>
        <end position="168"/>
    </location>
</feature>
<organism evidence="2 3">
    <name type="scientific">Thermacetogenium phaeum (strain ATCC BAA-254 / DSM 26808 / PB)</name>
    <dbReference type="NCBI Taxonomy" id="1089553"/>
    <lineage>
        <taxon>Bacteria</taxon>
        <taxon>Bacillati</taxon>
        <taxon>Bacillota</taxon>
        <taxon>Clostridia</taxon>
        <taxon>Thermoanaerobacterales</taxon>
        <taxon>Thermoanaerobacteraceae</taxon>
        <taxon>Thermacetogenium</taxon>
    </lineage>
</organism>
<protein>
    <submittedName>
        <fullName evidence="2">Uncharacterized protein</fullName>
    </submittedName>
</protein>
<dbReference type="KEGG" id="tpz:Tph_c17580"/>